<reference evidence="5 6" key="1">
    <citation type="submission" date="2021-01" db="EMBL/GenBank/DDBJ databases">
        <title>Draft genome sequence of Micromonospora sp. strain STR1s_6.</title>
        <authorList>
            <person name="Karlyshev A."/>
            <person name="Jawad R."/>
        </authorList>
    </citation>
    <scope>NUCLEOTIDE SEQUENCE [LARGE SCALE GENOMIC DNA]</scope>
    <source>
        <strain evidence="5 6">STR1S-6</strain>
    </source>
</reference>
<proteinExistence type="inferred from homology"/>
<dbReference type="EMBL" id="JAEVHL010000155">
    <property type="protein sequence ID" value="MBM0278241.1"/>
    <property type="molecule type" value="Genomic_DNA"/>
</dbReference>
<comment type="function">
    <text evidence="4">Methyltransferase required for the conversion of demethylmenaquinol (DMKH2) to menaquinol (MKH2).</text>
</comment>
<dbReference type="PANTHER" id="PTHR43591:SF24">
    <property type="entry name" value="2-METHOXY-6-POLYPRENYL-1,4-BENZOQUINOL METHYLASE, MITOCHONDRIAL"/>
    <property type="match status" value="1"/>
</dbReference>
<dbReference type="PROSITE" id="PS51608">
    <property type="entry name" value="SAM_MT_UBIE"/>
    <property type="match status" value="1"/>
</dbReference>
<sequence>MPRADMDKNPREVATMFDGVARHYDLANTVMCFGLDRYWRRETRKALSLVPGEQVLDLAGGTGASTVELGRSGAFCVCADFSKQMLRRGRELGRDVPMVAGDGLRLPFRDETFDAVTVSFGLRNMSDTRAALAEMARVTRPGGRLVVCEFSTPLFAPFRAVYQNYIPRALPSLAKIVSSNPEAYEYLAQSIRDWPGQQRLAGTVAAAGWEQVSWRNLTNGIVALHRATKPA</sequence>
<evidence type="ECO:0000313" key="6">
    <source>
        <dbReference type="Proteomes" id="UP000622245"/>
    </source>
</evidence>
<comment type="pathway">
    <text evidence="4">Quinol/quinone metabolism; menaquinone biosynthesis; menaquinol from 1,4-dihydroxy-2-naphthoate: step 2/2.</text>
</comment>
<dbReference type="GO" id="GO:0043770">
    <property type="term" value="F:demethylmenaquinone methyltransferase activity"/>
    <property type="evidence" value="ECO:0007669"/>
    <property type="project" value="UniProtKB-EC"/>
</dbReference>
<keyword evidence="6" id="KW-1185">Reference proteome</keyword>
<name>A0ABS1YLG6_9ACTN</name>
<dbReference type="RefSeq" id="WP_203150626.1">
    <property type="nucleotide sequence ID" value="NZ_JAEVHL010000155.1"/>
</dbReference>
<dbReference type="Proteomes" id="UP000622245">
    <property type="component" value="Unassembled WGS sequence"/>
</dbReference>
<keyword evidence="4" id="KW-0474">Menaquinone biosynthesis</keyword>
<evidence type="ECO:0000256" key="4">
    <source>
        <dbReference type="HAMAP-Rule" id="MF_01813"/>
    </source>
</evidence>
<accession>A0ABS1YLG6</accession>
<dbReference type="NCBIfam" id="TIGR01934">
    <property type="entry name" value="MenG_MenH_UbiE"/>
    <property type="match status" value="1"/>
</dbReference>
<evidence type="ECO:0000256" key="3">
    <source>
        <dbReference type="ARBA" id="ARBA00022691"/>
    </source>
</evidence>
<dbReference type="SUPFAM" id="SSF53335">
    <property type="entry name" value="S-adenosyl-L-methionine-dependent methyltransferases"/>
    <property type="match status" value="1"/>
</dbReference>
<organism evidence="5 6">
    <name type="scientific">Micromonospora tarensis</name>
    <dbReference type="NCBI Taxonomy" id="2806100"/>
    <lineage>
        <taxon>Bacteria</taxon>
        <taxon>Bacillati</taxon>
        <taxon>Actinomycetota</taxon>
        <taxon>Actinomycetes</taxon>
        <taxon>Micromonosporales</taxon>
        <taxon>Micromonosporaceae</taxon>
        <taxon>Micromonospora</taxon>
    </lineage>
</organism>
<dbReference type="PROSITE" id="PS01184">
    <property type="entry name" value="UBIE_2"/>
    <property type="match status" value="1"/>
</dbReference>
<dbReference type="GO" id="GO:0032259">
    <property type="term" value="P:methylation"/>
    <property type="evidence" value="ECO:0007669"/>
    <property type="project" value="UniProtKB-KW"/>
</dbReference>
<evidence type="ECO:0000313" key="5">
    <source>
        <dbReference type="EMBL" id="MBM0278241.1"/>
    </source>
</evidence>
<dbReference type="CDD" id="cd02440">
    <property type="entry name" value="AdoMet_MTases"/>
    <property type="match status" value="1"/>
</dbReference>
<dbReference type="InterPro" id="IPR029063">
    <property type="entry name" value="SAM-dependent_MTases_sf"/>
</dbReference>
<dbReference type="Pfam" id="PF01209">
    <property type="entry name" value="Ubie_methyltran"/>
    <property type="match status" value="1"/>
</dbReference>
<dbReference type="EC" id="2.1.1.163" evidence="4"/>
<comment type="similarity">
    <text evidence="4">Belongs to the class I-like SAM-binding methyltransferase superfamily. MenG/UbiE family.</text>
</comment>
<dbReference type="HAMAP" id="MF_01813">
    <property type="entry name" value="MenG_UbiE_methyltr"/>
    <property type="match status" value="1"/>
</dbReference>
<evidence type="ECO:0000256" key="2">
    <source>
        <dbReference type="ARBA" id="ARBA00022679"/>
    </source>
</evidence>
<keyword evidence="1 4" id="KW-0489">Methyltransferase</keyword>
<dbReference type="PANTHER" id="PTHR43591">
    <property type="entry name" value="METHYLTRANSFERASE"/>
    <property type="match status" value="1"/>
</dbReference>
<keyword evidence="2 4" id="KW-0808">Transferase</keyword>
<dbReference type="InterPro" id="IPR004033">
    <property type="entry name" value="UbiE/COQ5_MeTrFase"/>
</dbReference>
<gene>
    <name evidence="4" type="primary">menG</name>
    <name evidence="5" type="ORF">JM949_24320</name>
</gene>
<keyword evidence="3 4" id="KW-0949">S-adenosyl-L-methionine</keyword>
<evidence type="ECO:0000256" key="1">
    <source>
        <dbReference type="ARBA" id="ARBA00022603"/>
    </source>
</evidence>
<comment type="caution">
    <text evidence="5">The sequence shown here is derived from an EMBL/GenBank/DDBJ whole genome shotgun (WGS) entry which is preliminary data.</text>
</comment>
<feature type="binding site" evidence="4">
    <location>
        <begin position="102"/>
        <end position="103"/>
    </location>
    <ligand>
        <name>S-adenosyl-L-methionine</name>
        <dbReference type="ChEBI" id="CHEBI:59789"/>
    </ligand>
</feature>
<dbReference type="Gene3D" id="3.40.50.150">
    <property type="entry name" value="Vaccinia Virus protein VP39"/>
    <property type="match status" value="1"/>
</dbReference>
<comment type="catalytic activity">
    <reaction evidence="4">
        <text>a 2-demethylmenaquinol + S-adenosyl-L-methionine = a menaquinol + S-adenosyl-L-homocysteine + H(+)</text>
        <dbReference type="Rhea" id="RHEA:42640"/>
        <dbReference type="Rhea" id="RHEA-COMP:9539"/>
        <dbReference type="Rhea" id="RHEA-COMP:9563"/>
        <dbReference type="ChEBI" id="CHEBI:15378"/>
        <dbReference type="ChEBI" id="CHEBI:18151"/>
        <dbReference type="ChEBI" id="CHEBI:55437"/>
        <dbReference type="ChEBI" id="CHEBI:57856"/>
        <dbReference type="ChEBI" id="CHEBI:59789"/>
        <dbReference type="EC" id="2.1.1.163"/>
    </reaction>
</comment>
<feature type="binding site" evidence="4">
    <location>
        <position position="119"/>
    </location>
    <ligand>
        <name>S-adenosyl-L-methionine</name>
        <dbReference type="ChEBI" id="CHEBI:59789"/>
    </ligand>
</feature>
<feature type="binding site" evidence="4">
    <location>
        <position position="80"/>
    </location>
    <ligand>
        <name>S-adenosyl-L-methionine</name>
        <dbReference type="ChEBI" id="CHEBI:59789"/>
    </ligand>
</feature>
<dbReference type="NCBIfam" id="NF001241">
    <property type="entry name" value="PRK00216.1-2"/>
    <property type="match status" value="1"/>
</dbReference>
<dbReference type="InterPro" id="IPR023576">
    <property type="entry name" value="UbiE/COQ5_MeTrFase_CS"/>
</dbReference>
<protein>
    <recommendedName>
        <fullName evidence="4">Demethylmenaquinone methyltransferase</fullName>
        <ecNumber evidence="4">2.1.1.163</ecNumber>
    </recommendedName>
</protein>
<feature type="binding site" evidence="4">
    <location>
        <position position="62"/>
    </location>
    <ligand>
        <name>S-adenosyl-L-methionine</name>
        <dbReference type="ChEBI" id="CHEBI:59789"/>
    </ligand>
</feature>